<dbReference type="EMBL" id="JAJSOW010000001">
    <property type="protein sequence ID" value="KAI9201754.1"/>
    <property type="molecule type" value="Genomic_DNA"/>
</dbReference>
<name>A0AAD5JWA5_ACENE</name>
<reference evidence="1" key="2">
    <citation type="submission" date="2023-02" db="EMBL/GenBank/DDBJ databases">
        <authorList>
            <person name="Swenson N.G."/>
            <person name="Wegrzyn J.L."/>
            <person name="Mcevoy S.L."/>
        </authorList>
    </citation>
    <scope>NUCLEOTIDE SEQUENCE</scope>
    <source>
        <strain evidence="1">91603</strain>
        <tissue evidence="1">Leaf</tissue>
    </source>
</reference>
<reference evidence="1" key="1">
    <citation type="journal article" date="2022" name="Plant J.">
        <title>Strategies of tolerance reflected in two North American maple genomes.</title>
        <authorList>
            <person name="McEvoy S.L."/>
            <person name="Sezen U.U."/>
            <person name="Trouern-Trend A."/>
            <person name="McMahon S.M."/>
            <person name="Schaberg P.G."/>
            <person name="Yang J."/>
            <person name="Wegrzyn J.L."/>
            <person name="Swenson N.G."/>
        </authorList>
    </citation>
    <scope>NUCLEOTIDE SEQUENCE</scope>
    <source>
        <strain evidence="1">91603</strain>
    </source>
</reference>
<dbReference type="AlphaFoldDB" id="A0AAD5JWA5"/>
<evidence type="ECO:0000313" key="1">
    <source>
        <dbReference type="EMBL" id="KAI9201754.1"/>
    </source>
</evidence>
<sequence>MAGITVGSSGNESGRALSGGAEAYIEHLPIQTSSLGLQFDEGEDKGADVGAEPQFNEEDGVIDIEVELQFDEEDGGANIGAEPIFDEDKVV</sequence>
<dbReference type="Proteomes" id="UP001064489">
    <property type="component" value="Chromosome 9"/>
</dbReference>
<evidence type="ECO:0000313" key="2">
    <source>
        <dbReference type="Proteomes" id="UP001064489"/>
    </source>
</evidence>
<keyword evidence="2" id="KW-1185">Reference proteome</keyword>
<protein>
    <submittedName>
        <fullName evidence="1">Uncharacterized protein</fullName>
    </submittedName>
</protein>
<gene>
    <name evidence="1" type="ORF">LWI28_028737</name>
</gene>
<accession>A0AAD5JWA5</accession>
<comment type="caution">
    <text evidence="1">The sequence shown here is derived from an EMBL/GenBank/DDBJ whole genome shotgun (WGS) entry which is preliminary data.</text>
</comment>
<proteinExistence type="predicted"/>
<organism evidence="1 2">
    <name type="scientific">Acer negundo</name>
    <name type="common">Box elder</name>
    <dbReference type="NCBI Taxonomy" id="4023"/>
    <lineage>
        <taxon>Eukaryota</taxon>
        <taxon>Viridiplantae</taxon>
        <taxon>Streptophyta</taxon>
        <taxon>Embryophyta</taxon>
        <taxon>Tracheophyta</taxon>
        <taxon>Spermatophyta</taxon>
        <taxon>Magnoliopsida</taxon>
        <taxon>eudicotyledons</taxon>
        <taxon>Gunneridae</taxon>
        <taxon>Pentapetalae</taxon>
        <taxon>rosids</taxon>
        <taxon>malvids</taxon>
        <taxon>Sapindales</taxon>
        <taxon>Sapindaceae</taxon>
        <taxon>Hippocastanoideae</taxon>
        <taxon>Acereae</taxon>
        <taxon>Acer</taxon>
    </lineage>
</organism>